<comment type="caution">
    <text evidence="7">The sequence shown here is derived from an EMBL/GenBank/DDBJ whole genome shotgun (WGS) entry which is preliminary data.</text>
</comment>
<evidence type="ECO:0000259" key="6">
    <source>
        <dbReference type="PROSITE" id="PS50977"/>
    </source>
</evidence>
<feature type="DNA-binding region" description="H-T-H motif" evidence="5">
    <location>
        <begin position="42"/>
        <end position="61"/>
    </location>
</feature>
<dbReference type="PROSITE" id="PS50977">
    <property type="entry name" value="HTH_TETR_2"/>
    <property type="match status" value="1"/>
</dbReference>
<dbReference type="InterPro" id="IPR023772">
    <property type="entry name" value="DNA-bd_HTH_TetR-type_CS"/>
</dbReference>
<proteinExistence type="predicted"/>
<keyword evidence="2" id="KW-0805">Transcription regulation</keyword>
<dbReference type="OrthoDB" id="270177at2"/>
<evidence type="ECO:0000256" key="1">
    <source>
        <dbReference type="ARBA" id="ARBA00022491"/>
    </source>
</evidence>
<dbReference type="Proteomes" id="UP000234456">
    <property type="component" value="Unassembled WGS sequence"/>
</dbReference>
<evidence type="ECO:0000256" key="4">
    <source>
        <dbReference type="ARBA" id="ARBA00023163"/>
    </source>
</evidence>
<dbReference type="InterPro" id="IPR001647">
    <property type="entry name" value="HTH_TetR"/>
</dbReference>
<dbReference type="GO" id="GO:0003677">
    <property type="term" value="F:DNA binding"/>
    <property type="evidence" value="ECO:0007669"/>
    <property type="project" value="UniProtKB-UniRule"/>
</dbReference>
<evidence type="ECO:0000313" key="8">
    <source>
        <dbReference type="Proteomes" id="UP000234456"/>
    </source>
</evidence>
<gene>
    <name evidence="7" type="ORF">C0Q88_11860</name>
</gene>
<accession>A0A2N4TSF4</accession>
<keyword evidence="3 5" id="KW-0238">DNA-binding</keyword>
<dbReference type="Gene3D" id="1.10.10.60">
    <property type="entry name" value="Homeodomain-like"/>
    <property type="match status" value="1"/>
</dbReference>
<dbReference type="Pfam" id="PF16925">
    <property type="entry name" value="TetR_C_13"/>
    <property type="match status" value="1"/>
</dbReference>
<dbReference type="AlphaFoldDB" id="A0A2N4TSF4"/>
<sequence length="211" mass="23536">MPNTEPPWTTQRRKGRPRGFDRDEALTRALDVFWHRGYELASVTELCAAMGINPPSLYAAFNNKAKLFLEAVDFYERTYWDAIWDAMNTEPDVYRAIGDFFEASAHILLSPDAPCGCLVALAAVNVSPESVEVSEAIEQLRQQGKELFVKRLRRAVKEGQLPARTDIKSLAAALNTMLEGMSIQARDGLSVDEMTRLAAHAVRLLPDRPSA</sequence>
<dbReference type="EMBL" id="PKQE01000002">
    <property type="protein sequence ID" value="PLC42640.1"/>
    <property type="molecule type" value="Genomic_DNA"/>
</dbReference>
<evidence type="ECO:0000256" key="5">
    <source>
        <dbReference type="PROSITE-ProRule" id="PRU00335"/>
    </source>
</evidence>
<dbReference type="Pfam" id="PF00440">
    <property type="entry name" value="TetR_N"/>
    <property type="match status" value="1"/>
</dbReference>
<name>A0A2N4TSF4_RALPI</name>
<organism evidence="7 8">
    <name type="scientific">Ralstonia pickettii</name>
    <name type="common">Burkholderia pickettii</name>
    <dbReference type="NCBI Taxonomy" id="329"/>
    <lineage>
        <taxon>Bacteria</taxon>
        <taxon>Pseudomonadati</taxon>
        <taxon>Pseudomonadota</taxon>
        <taxon>Betaproteobacteria</taxon>
        <taxon>Burkholderiales</taxon>
        <taxon>Burkholderiaceae</taxon>
        <taxon>Ralstonia</taxon>
    </lineage>
</organism>
<evidence type="ECO:0000256" key="2">
    <source>
        <dbReference type="ARBA" id="ARBA00023015"/>
    </source>
</evidence>
<dbReference type="SUPFAM" id="SSF48498">
    <property type="entry name" value="Tetracyclin repressor-like, C-terminal domain"/>
    <property type="match status" value="1"/>
</dbReference>
<dbReference type="PROSITE" id="PS01081">
    <property type="entry name" value="HTH_TETR_1"/>
    <property type="match status" value="1"/>
</dbReference>
<dbReference type="InterPro" id="IPR036271">
    <property type="entry name" value="Tet_transcr_reg_TetR-rel_C_sf"/>
</dbReference>
<protein>
    <submittedName>
        <fullName evidence="7">TetR/AcrR family transcriptional regulator</fullName>
    </submittedName>
</protein>
<dbReference type="Gene3D" id="1.10.357.10">
    <property type="entry name" value="Tetracycline Repressor, domain 2"/>
    <property type="match status" value="1"/>
</dbReference>
<dbReference type="InterPro" id="IPR011075">
    <property type="entry name" value="TetR_C"/>
</dbReference>
<evidence type="ECO:0000313" key="7">
    <source>
        <dbReference type="EMBL" id="PLC42640.1"/>
    </source>
</evidence>
<evidence type="ECO:0000256" key="3">
    <source>
        <dbReference type="ARBA" id="ARBA00023125"/>
    </source>
</evidence>
<reference evidence="7 8" key="1">
    <citation type="submission" date="2017-12" db="EMBL/GenBank/DDBJ databases">
        <title>Draft genome sequence of Ralstonia pickettii 52.</title>
        <authorList>
            <person name="Zheng B."/>
        </authorList>
    </citation>
    <scope>NUCLEOTIDE SEQUENCE [LARGE SCALE GENOMIC DNA]</scope>
    <source>
        <strain evidence="7 8">52</strain>
    </source>
</reference>
<keyword evidence="4" id="KW-0804">Transcription</keyword>
<dbReference type="PANTHER" id="PTHR47506">
    <property type="entry name" value="TRANSCRIPTIONAL REGULATORY PROTEIN"/>
    <property type="match status" value="1"/>
</dbReference>
<dbReference type="SUPFAM" id="SSF46689">
    <property type="entry name" value="Homeodomain-like"/>
    <property type="match status" value="1"/>
</dbReference>
<feature type="domain" description="HTH tetR-type" evidence="6">
    <location>
        <begin position="19"/>
        <end position="79"/>
    </location>
</feature>
<dbReference type="InterPro" id="IPR009057">
    <property type="entry name" value="Homeodomain-like_sf"/>
</dbReference>
<dbReference type="RefSeq" id="WP_102065704.1">
    <property type="nucleotide sequence ID" value="NZ_PKQE01000002.1"/>
</dbReference>
<keyword evidence="1" id="KW-0678">Repressor</keyword>
<dbReference type="PANTHER" id="PTHR47506:SF1">
    <property type="entry name" value="HTH-TYPE TRANSCRIPTIONAL REGULATOR YJDC"/>
    <property type="match status" value="1"/>
</dbReference>